<feature type="domain" description="Protein kinase" evidence="2">
    <location>
        <begin position="10"/>
        <end position="288"/>
    </location>
</feature>
<dbReference type="Proteomes" id="UP001470230">
    <property type="component" value="Unassembled WGS sequence"/>
</dbReference>
<accession>A0ABR2INU1</accession>
<dbReference type="InterPro" id="IPR011009">
    <property type="entry name" value="Kinase-like_dom_sf"/>
</dbReference>
<dbReference type="PROSITE" id="PS50011">
    <property type="entry name" value="PROTEIN_KINASE_DOM"/>
    <property type="match status" value="1"/>
</dbReference>
<evidence type="ECO:0000256" key="1">
    <source>
        <dbReference type="ARBA" id="ARBA00008874"/>
    </source>
</evidence>
<dbReference type="InterPro" id="IPR000719">
    <property type="entry name" value="Prot_kinase_dom"/>
</dbReference>
<gene>
    <name evidence="3" type="ORF">M9Y10_009179</name>
</gene>
<evidence type="ECO:0000313" key="3">
    <source>
        <dbReference type="EMBL" id="KAK8866220.1"/>
    </source>
</evidence>
<organism evidence="3 4">
    <name type="scientific">Tritrichomonas musculus</name>
    <dbReference type="NCBI Taxonomy" id="1915356"/>
    <lineage>
        <taxon>Eukaryota</taxon>
        <taxon>Metamonada</taxon>
        <taxon>Parabasalia</taxon>
        <taxon>Tritrichomonadida</taxon>
        <taxon>Tritrichomonadidae</taxon>
        <taxon>Tritrichomonas</taxon>
    </lineage>
</organism>
<keyword evidence="4" id="KW-1185">Reference proteome</keyword>
<reference evidence="3 4" key="1">
    <citation type="submission" date="2024-04" db="EMBL/GenBank/DDBJ databases">
        <title>Tritrichomonas musculus Genome.</title>
        <authorList>
            <person name="Alves-Ferreira E."/>
            <person name="Grigg M."/>
            <person name="Lorenzi H."/>
            <person name="Galac M."/>
        </authorList>
    </citation>
    <scope>NUCLEOTIDE SEQUENCE [LARGE SCALE GENOMIC DNA]</scope>
    <source>
        <strain evidence="3 4">EAF2021</strain>
    </source>
</reference>
<dbReference type="SUPFAM" id="SSF56112">
    <property type="entry name" value="Protein kinase-like (PK-like)"/>
    <property type="match status" value="1"/>
</dbReference>
<sequence>MNFPLDASQYEIIRQIFSNKYCSTYIARCLINEKLVCLRKIDLEKNQDLLNIIGNETRNWSTISHPNMMTYYASFIDQNFLLIISEMVDQGSLLDILHFQYSDGIKDELLIASILQQILQFLKYYHQIHQVHRSLETNNIYVFQNGSIKVGGFWQARSFLQDGFLKNERASSIDSSCYTAPELIEKGKCYSQSVDIWSLGIIAYELAVGKTPYSDLEPLRQVKEILSGTSPSLPSKSCPNRRSSFDPSVSLNKENNFSPVFCDFVKQCLDKDPIKRPSAADLLKHKFVLLAKSKDYIYVNLMIHLPPLSQRIALHDQQNDDKNLYLKNSLSTQNPITSSERPQKKVVKKGRFTLIYPTKSTTSLL</sequence>
<dbReference type="InterPro" id="IPR047173">
    <property type="entry name" value="STRAD_A/B-like"/>
</dbReference>
<dbReference type="Pfam" id="PF00069">
    <property type="entry name" value="Pkinase"/>
    <property type="match status" value="1"/>
</dbReference>
<dbReference type="PANTHER" id="PTHR48014">
    <property type="entry name" value="SERINE/THREONINE-PROTEIN KINASE FRAY2"/>
    <property type="match status" value="1"/>
</dbReference>
<protein>
    <recommendedName>
        <fullName evidence="2">Protein kinase domain-containing protein</fullName>
    </recommendedName>
</protein>
<dbReference type="Gene3D" id="1.10.510.10">
    <property type="entry name" value="Transferase(Phosphotransferase) domain 1"/>
    <property type="match status" value="1"/>
</dbReference>
<comment type="caution">
    <text evidence="3">The sequence shown here is derived from an EMBL/GenBank/DDBJ whole genome shotgun (WGS) entry which is preliminary data.</text>
</comment>
<dbReference type="PANTHER" id="PTHR48014:SF21">
    <property type="entry name" value="SERINE_THREONINE-PROTEIN KINASE FRAY2"/>
    <property type="match status" value="1"/>
</dbReference>
<evidence type="ECO:0000259" key="2">
    <source>
        <dbReference type="PROSITE" id="PS50011"/>
    </source>
</evidence>
<comment type="similarity">
    <text evidence="1">Belongs to the protein kinase superfamily. STE Ser/Thr protein kinase family. STE20 subfamily.</text>
</comment>
<evidence type="ECO:0000313" key="4">
    <source>
        <dbReference type="Proteomes" id="UP001470230"/>
    </source>
</evidence>
<dbReference type="EMBL" id="JAPFFF010000015">
    <property type="protein sequence ID" value="KAK8866220.1"/>
    <property type="molecule type" value="Genomic_DNA"/>
</dbReference>
<proteinExistence type="inferred from homology"/>
<name>A0ABR2INU1_9EUKA</name>